<name>A0ABW3I3W1_9FLAO</name>
<feature type="transmembrane region" description="Helical" evidence="6">
    <location>
        <begin position="40"/>
        <end position="62"/>
    </location>
</feature>
<protein>
    <submittedName>
        <fullName evidence="7">LysE family translocator</fullName>
    </submittedName>
</protein>
<keyword evidence="2" id="KW-1003">Cell membrane</keyword>
<feature type="transmembrane region" description="Helical" evidence="6">
    <location>
        <begin position="74"/>
        <end position="92"/>
    </location>
</feature>
<feature type="transmembrane region" description="Helical" evidence="6">
    <location>
        <begin position="112"/>
        <end position="129"/>
    </location>
</feature>
<dbReference type="PANTHER" id="PTHR30086">
    <property type="entry name" value="ARGININE EXPORTER PROTEIN ARGO"/>
    <property type="match status" value="1"/>
</dbReference>
<comment type="caution">
    <text evidence="7">The sequence shown here is derived from an EMBL/GenBank/DDBJ whole genome shotgun (WGS) entry which is preliminary data.</text>
</comment>
<dbReference type="EMBL" id="JBHTJM010000009">
    <property type="protein sequence ID" value="MFD0964235.1"/>
    <property type="molecule type" value="Genomic_DNA"/>
</dbReference>
<feature type="transmembrane region" description="Helical" evidence="6">
    <location>
        <begin position="149"/>
        <end position="172"/>
    </location>
</feature>
<keyword evidence="4 6" id="KW-1133">Transmembrane helix</keyword>
<dbReference type="RefSeq" id="WP_377715762.1">
    <property type="nucleotide sequence ID" value="NZ_JBHTJM010000009.1"/>
</dbReference>
<keyword evidence="3 6" id="KW-0812">Transmembrane</keyword>
<proteinExistence type="predicted"/>
<evidence type="ECO:0000256" key="1">
    <source>
        <dbReference type="ARBA" id="ARBA00004651"/>
    </source>
</evidence>
<evidence type="ECO:0000256" key="3">
    <source>
        <dbReference type="ARBA" id="ARBA00022692"/>
    </source>
</evidence>
<sequence>MQLSVLFLYCFLWSFLGVIPPGIINVNAAKISVEQGRNRAFIFTTGACLVIAAQAGIAVLIAEFLNLSADEMSVIQKTGIAIFFCLSIYFFISAKVESKPKEIELTTKSSVFLKGVIFSLLNVFPIPFYSFVCSTLTTSGNFFFSTADVIVFITAIVFGSLAAIVCYILLFKQQSNNNSNFSKKANYILSAITFLLAVYAIVKLNFL</sequence>
<keyword evidence="5 6" id="KW-0472">Membrane</keyword>
<evidence type="ECO:0000313" key="7">
    <source>
        <dbReference type="EMBL" id="MFD0964235.1"/>
    </source>
</evidence>
<accession>A0ABW3I3W1</accession>
<keyword evidence="8" id="KW-1185">Reference proteome</keyword>
<dbReference type="Proteomes" id="UP001596997">
    <property type="component" value="Unassembled WGS sequence"/>
</dbReference>
<evidence type="ECO:0000256" key="5">
    <source>
        <dbReference type="ARBA" id="ARBA00023136"/>
    </source>
</evidence>
<organism evidence="7 8">
    <name type="scientific">Pseudofulvibacter geojedonensis</name>
    <dbReference type="NCBI Taxonomy" id="1123758"/>
    <lineage>
        <taxon>Bacteria</taxon>
        <taxon>Pseudomonadati</taxon>
        <taxon>Bacteroidota</taxon>
        <taxon>Flavobacteriia</taxon>
        <taxon>Flavobacteriales</taxon>
        <taxon>Flavobacteriaceae</taxon>
        <taxon>Pseudofulvibacter</taxon>
    </lineage>
</organism>
<feature type="transmembrane region" description="Helical" evidence="6">
    <location>
        <begin position="184"/>
        <end position="202"/>
    </location>
</feature>
<reference evidence="8" key="1">
    <citation type="journal article" date="2019" name="Int. J. Syst. Evol. Microbiol.">
        <title>The Global Catalogue of Microorganisms (GCM) 10K type strain sequencing project: providing services to taxonomists for standard genome sequencing and annotation.</title>
        <authorList>
            <consortium name="The Broad Institute Genomics Platform"/>
            <consortium name="The Broad Institute Genome Sequencing Center for Infectious Disease"/>
            <person name="Wu L."/>
            <person name="Ma J."/>
        </authorList>
    </citation>
    <scope>NUCLEOTIDE SEQUENCE [LARGE SCALE GENOMIC DNA]</scope>
    <source>
        <strain evidence="8">CCUG 62114</strain>
    </source>
</reference>
<dbReference type="PANTHER" id="PTHR30086:SF20">
    <property type="entry name" value="ARGININE EXPORTER PROTEIN ARGO-RELATED"/>
    <property type="match status" value="1"/>
</dbReference>
<gene>
    <name evidence="7" type="ORF">ACFQ1O_09480</name>
</gene>
<evidence type="ECO:0000313" key="8">
    <source>
        <dbReference type="Proteomes" id="UP001596997"/>
    </source>
</evidence>
<evidence type="ECO:0000256" key="2">
    <source>
        <dbReference type="ARBA" id="ARBA00022475"/>
    </source>
</evidence>
<evidence type="ECO:0000256" key="6">
    <source>
        <dbReference type="SAM" id="Phobius"/>
    </source>
</evidence>
<comment type="subcellular location">
    <subcellularLocation>
        <location evidence="1">Cell membrane</location>
        <topology evidence="1">Multi-pass membrane protein</topology>
    </subcellularLocation>
</comment>
<dbReference type="InterPro" id="IPR001123">
    <property type="entry name" value="LeuE-type"/>
</dbReference>
<dbReference type="Pfam" id="PF01810">
    <property type="entry name" value="LysE"/>
    <property type="match status" value="1"/>
</dbReference>
<feature type="transmembrane region" description="Helical" evidence="6">
    <location>
        <begin position="6"/>
        <end position="28"/>
    </location>
</feature>
<evidence type="ECO:0000256" key="4">
    <source>
        <dbReference type="ARBA" id="ARBA00022989"/>
    </source>
</evidence>